<dbReference type="AlphaFoldDB" id="A0A9X3EP69"/>
<dbReference type="PROSITE" id="PS50985">
    <property type="entry name" value="GRAS"/>
    <property type="match status" value="1"/>
</dbReference>
<keyword evidence="4" id="KW-1185">Reference proteome</keyword>
<dbReference type="Proteomes" id="UP001150924">
    <property type="component" value="Unassembled WGS sequence"/>
</dbReference>
<keyword evidence="2" id="KW-0804">Transcription</keyword>
<comment type="caution">
    <text evidence="3">The sequence shown here is derived from an EMBL/GenBank/DDBJ whole genome shotgun (WGS) entry which is preliminary data.</text>
</comment>
<accession>A0A9X3EP69</accession>
<name>A0A9X3EP69_9BACT</name>
<evidence type="ECO:0000313" key="3">
    <source>
        <dbReference type="EMBL" id="MCY1006849.1"/>
    </source>
</evidence>
<dbReference type="EMBL" id="JAPNKE010000002">
    <property type="protein sequence ID" value="MCY1006849.1"/>
    <property type="molecule type" value="Genomic_DNA"/>
</dbReference>
<dbReference type="RefSeq" id="WP_267769266.1">
    <property type="nucleotide sequence ID" value="NZ_CP185339.1"/>
</dbReference>
<evidence type="ECO:0000256" key="2">
    <source>
        <dbReference type="ARBA" id="ARBA00023163"/>
    </source>
</evidence>
<evidence type="ECO:0000313" key="4">
    <source>
        <dbReference type="Proteomes" id="UP001150924"/>
    </source>
</evidence>
<dbReference type="PANTHER" id="PTHR31636">
    <property type="entry name" value="OSJNBA0084A10.13 PROTEIN-RELATED"/>
    <property type="match status" value="1"/>
</dbReference>
<dbReference type="InterPro" id="IPR005202">
    <property type="entry name" value="TF_GRAS"/>
</dbReference>
<sequence>MTFSLRRMLYEDRYKLILAACQDIRRHREQVAKTVIASQLLDALDVDVPSDALLSHIVAESLLRRIDRNLLSGRNLYLQAEKRPQIDLFTLLQRAIPAVPQGYALANQYLVHAMRQSSTPALLEIGIGKGLQIVALLRALARDPGKIERLRVIALEPNRTALNEGVAAIDEVRAELPFDIEIYPLVKLIEVCEDADYAHFEALAEGSLSINAAYTLHHTTGPDSDARTRLLRRLRALRPRVFTLVEPSSDHDTEHLTRRMHHCWQHFATVFDLVDRSDASPDEKFAIKEGFFGREVRDILGTSDAFRTERHETLESWLLRLKKSGFVPYPAIDLDVDLPEYCRSSVSSGLVRLSYRGVPIIAVFAFAGEAG</sequence>
<dbReference type="Pfam" id="PF03514">
    <property type="entry name" value="GRAS"/>
    <property type="match status" value="1"/>
</dbReference>
<protein>
    <submittedName>
        <fullName evidence="3">Uncharacterized protein</fullName>
    </submittedName>
</protein>
<proteinExistence type="predicted"/>
<gene>
    <name evidence="3" type="ORF">OV079_15065</name>
</gene>
<organism evidence="3 4">
    <name type="scientific">Nannocystis pusilla</name>
    <dbReference type="NCBI Taxonomy" id="889268"/>
    <lineage>
        <taxon>Bacteria</taxon>
        <taxon>Pseudomonadati</taxon>
        <taxon>Myxococcota</taxon>
        <taxon>Polyangia</taxon>
        <taxon>Nannocystales</taxon>
        <taxon>Nannocystaceae</taxon>
        <taxon>Nannocystis</taxon>
    </lineage>
</organism>
<keyword evidence="1" id="KW-0805">Transcription regulation</keyword>
<evidence type="ECO:0000256" key="1">
    <source>
        <dbReference type="ARBA" id="ARBA00023015"/>
    </source>
</evidence>
<reference evidence="3" key="1">
    <citation type="submission" date="2022-11" db="EMBL/GenBank/DDBJ databases">
        <title>Minimal conservation of predation-associated metabolite biosynthetic gene clusters underscores biosynthetic potential of Myxococcota including descriptions for ten novel species: Archangium lansinium sp. nov., Myxococcus landrumus sp. nov., Nannocystis bai.</title>
        <authorList>
            <person name="Ahearne A."/>
            <person name="Stevens C."/>
            <person name="Phillips K."/>
        </authorList>
    </citation>
    <scope>NUCLEOTIDE SEQUENCE</scope>
    <source>
        <strain evidence="3">Na p29</strain>
    </source>
</reference>